<dbReference type="RefSeq" id="WP_213945191.1">
    <property type="nucleotide sequence ID" value="NZ_JAHCMY010000004.1"/>
</dbReference>
<gene>
    <name evidence="1" type="ORF">KI659_09935</name>
</gene>
<dbReference type="Proteomes" id="UP001319104">
    <property type="component" value="Unassembled WGS sequence"/>
</dbReference>
<proteinExistence type="predicted"/>
<accession>A0AAP2CIJ9</accession>
<organism evidence="1 2">
    <name type="scientific">Litoribacter ruber</name>
    <dbReference type="NCBI Taxonomy" id="702568"/>
    <lineage>
        <taxon>Bacteria</taxon>
        <taxon>Pseudomonadati</taxon>
        <taxon>Bacteroidota</taxon>
        <taxon>Cytophagia</taxon>
        <taxon>Cytophagales</taxon>
        <taxon>Cyclobacteriaceae</taxon>
        <taxon>Litoribacter</taxon>
    </lineage>
</organism>
<evidence type="ECO:0000313" key="2">
    <source>
        <dbReference type="Proteomes" id="UP001319104"/>
    </source>
</evidence>
<dbReference type="EMBL" id="JAHCMY010000004">
    <property type="protein sequence ID" value="MBS9524334.1"/>
    <property type="molecule type" value="Genomic_DNA"/>
</dbReference>
<evidence type="ECO:0000313" key="1">
    <source>
        <dbReference type="EMBL" id="MBS9524334.1"/>
    </source>
</evidence>
<keyword evidence="2" id="KW-1185">Reference proteome</keyword>
<dbReference type="AlphaFoldDB" id="A0AAP2CIJ9"/>
<protein>
    <recommendedName>
        <fullName evidence="3">ABC transporter ATPase</fullName>
    </recommendedName>
</protein>
<evidence type="ECO:0008006" key="3">
    <source>
        <dbReference type="Google" id="ProtNLM"/>
    </source>
</evidence>
<comment type="caution">
    <text evidence="1">The sequence shown here is derived from an EMBL/GenBank/DDBJ whole genome shotgun (WGS) entry which is preliminary data.</text>
</comment>
<sequence>MYLPFDEMPADTRIWIYLADRKFNPEEQNYIKEVLTDFCQNWNTHGSKMPTSYEIKYDQFIILAVDQSQLGASGCSIDSSVRKLKEIEAKLGVDLLNQGKVSFLQDKQVSVTSVPKVKQEIADGNLEKDTLIFNPIMDKKQDLQEKWLLPAKESWLNRFFDN</sequence>
<name>A0AAP2CIJ9_9BACT</name>
<reference evidence="1 2" key="1">
    <citation type="submission" date="2021-05" db="EMBL/GenBank/DDBJ databases">
        <authorList>
            <person name="Zhang Z.D."/>
            <person name="Osman G."/>
        </authorList>
    </citation>
    <scope>NUCLEOTIDE SEQUENCE [LARGE SCALE GENOMIC DNA]</scope>
    <source>
        <strain evidence="1 2">KCTC 32217</strain>
    </source>
</reference>